<gene>
    <name evidence="1" type="ORF">PG2T_04810</name>
</gene>
<evidence type="ECO:0008006" key="3">
    <source>
        <dbReference type="Google" id="ProtNLM"/>
    </source>
</evidence>
<dbReference type="STRING" id="1810504.PG2T_04810"/>
<dbReference type="InParanoid" id="A0A1B1YS37"/>
<protein>
    <recommendedName>
        <fullName evidence="3">Pilus assembly protein PilP</fullName>
    </recommendedName>
</protein>
<dbReference type="InterPro" id="IPR007446">
    <property type="entry name" value="PilP"/>
</dbReference>
<proteinExistence type="predicted"/>
<keyword evidence="2" id="KW-1185">Reference proteome</keyword>
<evidence type="ECO:0000313" key="1">
    <source>
        <dbReference type="EMBL" id="ANX03581.1"/>
    </source>
</evidence>
<dbReference type="KEGG" id="gbi:PG2T_04810"/>
<dbReference type="PIRSF" id="PIRSF016481">
    <property type="entry name" value="Pilus_assembly_PilP"/>
    <property type="match status" value="1"/>
</dbReference>
<dbReference type="Gene3D" id="2.30.30.830">
    <property type="match status" value="1"/>
</dbReference>
<dbReference type="EMBL" id="CP014671">
    <property type="protein sequence ID" value="ANX03581.1"/>
    <property type="molecule type" value="Genomic_DNA"/>
</dbReference>
<reference evidence="2" key="1">
    <citation type="submission" date="2016-03" db="EMBL/GenBank/DDBJ databases">
        <title>Complete genome sequence of Solimmundus cernigliae, representing a novel lineage of polycyclic aromatic hydrocarbon degraders within the Gammaproteobacteria.</title>
        <authorList>
            <person name="Singleton D.R."/>
            <person name="Dickey A.N."/>
            <person name="Scholl E.H."/>
            <person name="Wright F.A."/>
            <person name="Aitken M.D."/>
        </authorList>
    </citation>
    <scope>NUCLEOTIDE SEQUENCE [LARGE SCALE GENOMIC DNA]</scope>
    <source>
        <strain evidence="2">TR3.2</strain>
    </source>
</reference>
<dbReference type="AlphaFoldDB" id="A0A1B1YS37"/>
<dbReference type="Pfam" id="PF04351">
    <property type="entry name" value="PilP"/>
    <property type="match status" value="1"/>
</dbReference>
<organism evidence="1 2">
    <name type="scientific">Immundisolibacter cernigliae</name>
    <dbReference type="NCBI Taxonomy" id="1810504"/>
    <lineage>
        <taxon>Bacteria</taxon>
        <taxon>Pseudomonadati</taxon>
        <taxon>Pseudomonadota</taxon>
        <taxon>Gammaproteobacteria</taxon>
        <taxon>Immundisolibacterales</taxon>
        <taxon>Immundisolibacteraceae</taxon>
        <taxon>Immundisolibacter</taxon>
    </lineage>
</organism>
<sequence length="146" mass="16166">MDEVRASEKVSIDPLPVLKPYEQFVYKPDDLKDPFLDTLEEQRIENVAGTGGEGPRPDLDRRKEALEAYPLDALRMVGTLSRASATWALIQAPDQTISRVGVGNYIGENYGRVTQVEPNVVQLVELIPNGTGGWMERQASVAIVEQ</sequence>
<dbReference type="Proteomes" id="UP000092952">
    <property type="component" value="Chromosome"/>
</dbReference>
<accession>A0A1B1YS37</accession>
<name>A0A1B1YS37_9GAMM</name>
<evidence type="ECO:0000313" key="2">
    <source>
        <dbReference type="Proteomes" id="UP000092952"/>
    </source>
</evidence>